<proteinExistence type="predicted"/>
<keyword evidence="3" id="KW-1185">Reference proteome</keyword>
<evidence type="ECO:0000313" key="3">
    <source>
        <dbReference type="Proteomes" id="UP000672032"/>
    </source>
</evidence>
<sequence>MENVTSQKSQALLAQKHAHMAVLQTMPLHTSKPQSKAIFRNPPTVSDGTSQVGIRADEGFWG</sequence>
<dbReference type="AlphaFoldDB" id="A0A8A3P3T0"/>
<dbReference type="Proteomes" id="UP000672032">
    <property type="component" value="Chromosome 1"/>
</dbReference>
<feature type="region of interest" description="Disordered" evidence="1">
    <location>
        <begin position="29"/>
        <end position="62"/>
    </location>
</feature>
<feature type="compositionally biased region" description="Polar residues" evidence="1">
    <location>
        <begin position="43"/>
        <end position="52"/>
    </location>
</feature>
<evidence type="ECO:0000256" key="1">
    <source>
        <dbReference type="SAM" id="MobiDB-lite"/>
    </source>
</evidence>
<evidence type="ECO:0000313" key="2">
    <source>
        <dbReference type="EMBL" id="QSZ29541.1"/>
    </source>
</evidence>
<protein>
    <submittedName>
        <fullName evidence="2">Uncharacterized protein</fullName>
    </submittedName>
</protein>
<dbReference type="EMBL" id="CP063405">
    <property type="protein sequence ID" value="QSZ29541.1"/>
    <property type="molecule type" value="Genomic_DNA"/>
</dbReference>
<organism evidence="2 3">
    <name type="scientific">Monilinia vaccinii-corymbosi</name>
    <dbReference type="NCBI Taxonomy" id="61207"/>
    <lineage>
        <taxon>Eukaryota</taxon>
        <taxon>Fungi</taxon>
        <taxon>Dikarya</taxon>
        <taxon>Ascomycota</taxon>
        <taxon>Pezizomycotina</taxon>
        <taxon>Leotiomycetes</taxon>
        <taxon>Helotiales</taxon>
        <taxon>Sclerotiniaceae</taxon>
        <taxon>Monilinia</taxon>
    </lineage>
</organism>
<name>A0A8A3P3T0_9HELO</name>
<gene>
    <name evidence="2" type="ORF">DSL72_004056</name>
</gene>
<accession>A0A8A3P3T0</accession>
<reference evidence="2" key="1">
    <citation type="submission" date="2020-10" db="EMBL/GenBank/DDBJ databases">
        <title>Genome Sequence of Monilinia vaccinii-corymbosi Sheds Light on Mummy Berry Disease Infection of Blueberry and Mating Type.</title>
        <authorList>
            <person name="Yow A.G."/>
            <person name="Zhang Y."/>
            <person name="Bansal K."/>
            <person name="Eacker S.M."/>
            <person name="Sullivan S."/>
            <person name="Liachko I."/>
            <person name="Cubeta M.A."/>
            <person name="Rollins J.A."/>
            <person name="Ashrafi H."/>
        </authorList>
    </citation>
    <scope>NUCLEOTIDE SEQUENCE</scope>
    <source>
        <strain evidence="2">RL-1</strain>
    </source>
</reference>